<dbReference type="GO" id="GO:0003677">
    <property type="term" value="F:DNA binding"/>
    <property type="evidence" value="ECO:0007669"/>
    <property type="project" value="UniProtKB-KW"/>
</dbReference>
<evidence type="ECO:0000259" key="5">
    <source>
        <dbReference type="PROSITE" id="PS50931"/>
    </source>
</evidence>
<dbReference type="RefSeq" id="WP_152368386.1">
    <property type="nucleotide sequence ID" value="NZ_BSFH01000004.1"/>
</dbReference>
<dbReference type="PANTHER" id="PTHR30537:SF5">
    <property type="entry name" value="HTH-TYPE TRANSCRIPTIONAL ACTIVATOR TTDR-RELATED"/>
    <property type="match status" value="1"/>
</dbReference>
<comment type="caution">
    <text evidence="6">The sequence shown here is derived from an EMBL/GenBank/DDBJ whole genome shotgun (WGS) entry which is preliminary data.</text>
</comment>
<organism evidence="6 7">
    <name type="scientific">Paracoccus kondratievae</name>
    <dbReference type="NCBI Taxonomy" id="135740"/>
    <lineage>
        <taxon>Bacteria</taxon>
        <taxon>Pseudomonadati</taxon>
        <taxon>Pseudomonadota</taxon>
        <taxon>Alphaproteobacteria</taxon>
        <taxon>Rhodobacterales</taxon>
        <taxon>Paracoccaceae</taxon>
        <taxon>Paracoccus</taxon>
    </lineage>
</organism>
<dbReference type="InterPro" id="IPR036388">
    <property type="entry name" value="WH-like_DNA-bd_sf"/>
</dbReference>
<name>A0AAD3NVH4_9RHOB</name>
<dbReference type="Proteomes" id="UP001143349">
    <property type="component" value="Unassembled WGS sequence"/>
</dbReference>
<dbReference type="InterPro" id="IPR036390">
    <property type="entry name" value="WH_DNA-bd_sf"/>
</dbReference>
<proteinExistence type="inferred from homology"/>
<dbReference type="SUPFAM" id="SSF46785">
    <property type="entry name" value="Winged helix' DNA-binding domain"/>
    <property type="match status" value="1"/>
</dbReference>
<dbReference type="CDD" id="cd08475">
    <property type="entry name" value="PBP2_CrgA_like_6"/>
    <property type="match status" value="1"/>
</dbReference>
<dbReference type="Pfam" id="PF00126">
    <property type="entry name" value="HTH_1"/>
    <property type="match status" value="1"/>
</dbReference>
<evidence type="ECO:0000256" key="1">
    <source>
        <dbReference type="ARBA" id="ARBA00009437"/>
    </source>
</evidence>
<dbReference type="Pfam" id="PF03466">
    <property type="entry name" value="LysR_substrate"/>
    <property type="match status" value="1"/>
</dbReference>
<dbReference type="FunFam" id="1.10.10.10:FF:000001">
    <property type="entry name" value="LysR family transcriptional regulator"/>
    <property type="match status" value="1"/>
</dbReference>
<feature type="domain" description="HTH lysR-type" evidence="5">
    <location>
        <begin position="1"/>
        <end position="60"/>
    </location>
</feature>
<keyword evidence="2" id="KW-0805">Transcription regulation</keyword>
<evidence type="ECO:0000313" key="7">
    <source>
        <dbReference type="Proteomes" id="UP001143349"/>
    </source>
</evidence>
<dbReference type="Gene3D" id="1.10.10.10">
    <property type="entry name" value="Winged helix-like DNA-binding domain superfamily/Winged helix DNA-binding domain"/>
    <property type="match status" value="1"/>
</dbReference>
<dbReference type="InterPro" id="IPR000847">
    <property type="entry name" value="LysR_HTH_N"/>
</dbReference>
<dbReference type="InterPro" id="IPR005119">
    <property type="entry name" value="LysR_subst-bd"/>
</dbReference>
<dbReference type="PANTHER" id="PTHR30537">
    <property type="entry name" value="HTH-TYPE TRANSCRIPTIONAL REGULATOR"/>
    <property type="match status" value="1"/>
</dbReference>
<protein>
    <submittedName>
        <fullName evidence="6">Transcriptional regulator</fullName>
    </submittedName>
</protein>
<evidence type="ECO:0000256" key="4">
    <source>
        <dbReference type="ARBA" id="ARBA00023163"/>
    </source>
</evidence>
<dbReference type="InterPro" id="IPR058163">
    <property type="entry name" value="LysR-type_TF_proteobact-type"/>
</dbReference>
<keyword evidence="3" id="KW-0238">DNA-binding</keyword>
<reference evidence="6" key="1">
    <citation type="journal article" date="2014" name="Int. J. Syst. Evol. Microbiol.">
        <title>Complete genome sequence of Corynebacterium casei LMG S-19264T (=DSM 44701T), isolated from a smear-ripened cheese.</title>
        <authorList>
            <consortium name="US DOE Joint Genome Institute (JGI-PGF)"/>
            <person name="Walter F."/>
            <person name="Albersmeier A."/>
            <person name="Kalinowski J."/>
            <person name="Ruckert C."/>
        </authorList>
    </citation>
    <scope>NUCLEOTIDE SEQUENCE</scope>
    <source>
        <strain evidence="6">VKM B-2222</strain>
    </source>
</reference>
<comment type="similarity">
    <text evidence="1">Belongs to the LysR transcriptional regulatory family.</text>
</comment>
<reference evidence="6" key="2">
    <citation type="submission" date="2023-01" db="EMBL/GenBank/DDBJ databases">
        <authorList>
            <person name="Sun Q."/>
            <person name="Evtushenko L."/>
        </authorList>
    </citation>
    <scope>NUCLEOTIDE SEQUENCE</scope>
    <source>
        <strain evidence="6">VKM B-2222</strain>
    </source>
</reference>
<keyword evidence="4" id="KW-0804">Transcription</keyword>
<dbReference type="PROSITE" id="PS50931">
    <property type="entry name" value="HTH_LYSR"/>
    <property type="match status" value="1"/>
</dbReference>
<evidence type="ECO:0000256" key="2">
    <source>
        <dbReference type="ARBA" id="ARBA00023015"/>
    </source>
</evidence>
<dbReference type="EMBL" id="BSFH01000004">
    <property type="protein sequence ID" value="GLK62539.1"/>
    <property type="molecule type" value="Genomic_DNA"/>
</dbReference>
<accession>A0AAD3NVH4</accession>
<sequence length="302" mass="33132">MNVSLSGVDVFVAAVECGSFSAAADRLRLTRSAVAKAIARLEARLEVRLFHRTTRSQSLTEDGQVYYERCVRALEELRAGETALESGRREVSGRLRVSAPVLFGRWCVAPVLAQLAADHPKLELDLSFTDRLVDIVEDGFDLAIRNGDIGSGAGLMTRTISLQRMTVCGSPNYISMHGAPETVDDLVAHQAVLYGRTGRIRTWQFPTGPGGQLREVTPPSRLRFDDLEAIADAVEAGHGLAWLPCWLIRDRVRAGRLVPLLDDLPRFVFRTYALWPDTPHLPLRARLAINALAAALPGSAEL</sequence>
<dbReference type="SUPFAM" id="SSF53850">
    <property type="entry name" value="Periplasmic binding protein-like II"/>
    <property type="match status" value="1"/>
</dbReference>
<gene>
    <name evidence="6" type="ORF">GCM10017635_00070</name>
</gene>
<dbReference type="PRINTS" id="PR00039">
    <property type="entry name" value="HTHLYSR"/>
</dbReference>
<keyword evidence="7" id="KW-1185">Reference proteome</keyword>
<evidence type="ECO:0000256" key="3">
    <source>
        <dbReference type="ARBA" id="ARBA00023125"/>
    </source>
</evidence>
<evidence type="ECO:0000313" key="6">
    <source>
        <dbReference type="EMBL" id="GLK62539.1"/>
    </source>
</evidence>
<dbReference type="Gene3D" id="3.40.190.290">
    <property type="match status" value="1"/>
</dbReference>
<dbReference type="GO" id="GO:0003700">
    <property type="term" value="F:DNA-binding transcription factor activity"/>
    <property type="evidence" value="ECO:0007669"/>
    <property type="project" value="InterPro"/>
</dbReference>
<dbReference type="AlphaFoldDB" id="A0AAD3NVH4"/>